<evidence type="ECO:0000256" key="1">
    <source>
        <dbReference type="SAM" id="Coils"/>
    </source>
</evidence>
<dbReference type="eggNOG" id="COG3266">
    <property type="taxonomic scope" value="Bacteria"/>
</dbReference>
<evidence type="ECO:0000256" key="2">
    <source>
        <dbReference type="SAM" id="MobiDB-lite"/>
    </source>
</evidence>
<dbReference type="Proteomes" id="UP000008460">
    <property type="component" value="Chromosome"/>
</dbReference>
<keyword evidence="4" id="KW-1185">Reference proteome</keyword>
<evidence type="ECO:0000313" key="4">
    <source>
        <dbReference type="Proteomes" id="UP000008460"/>
    </source>
</evidence>
<feature type="region of interest" description="Disordered" evidence="2">
    <location>
        <begin position="1"/>
        <end position="58"/>
    </location>
</feature>
<dbReference type="STRING" id="590998.Celf_0486"/>
<dbReference type="RefSeq" id="WP_013769655.1">
    <property type="nucleotide sequence ID" value="NC_015514.1"/>
</dbReference>
<evidence type="ECO:0008006" key="5">
    <source>
        <dbReference type="Google" id="ProtNLM"/>
    </source>
</evidence>
<protein>
    <recommendedName>
        <fullName evidence="5">RelA/SpoT domain-containing protein</fullName>
    </recommendedName>
</protein>
<evidence type="ECO:0000313" key="3">
    <source>
        <dbReference type="EMBL" id="AEE44626.1"/>
    </source>
</evidence>
<feature type="compositionally biased region" description="Basic and acidic residues" evidence="2">
    <location>
        <begin position="25"/>
        <end position="42"/>
    </location>
</feature>
<sequence>MAHDEARAGGRPDGPRPSTPALAGRAERATGADRAAAADRAVRPRRAPPVRRSDAVVDPHDVLDLQRAAGNRAVAGLVQARSAPVVQRDPPTGTTADDPAVAQRAADERAVATAVEAALVAAARGEGDLDAALPDAVRAALPAHAADALDRAAATATEVAEVEEEVDVPPHGPVPYDIATTLTELETLHAGVAGVEGLAASAGLRLVVRAIARHTAQAVAEVLPGGASFAGLYVGQVRVDVSSAAAAVHDATALLRLELEGTVTEVVDLREAHLRATDEAARAQAGAALGEAARRALLLNDALATAAGTAGRTGTTALDTAVEARAADIARLRGLAATEDSTRGALDDRLSLLTTQDVTITHGETPDEPVLPFDQTSGTTILPEEALPETTDEAEVEMAAGLAARIADQRSELTRLRGAVVPGSPSYQVDEFVDVHRRWFSLYSAAQEQRDPTVQMVLELMGEPYRLMGADVGSATVAVEGGIARAYLMQLGVDLMASSLHGETSDLGARVDAVRPRRSESLTGSADDVEHEFGELFPTRAGASADRGGEVRSREDVLAERQRATAQAATDVAAVPAVLRPAQARRTGLVTGRGDVPLVGVRAAGAHEGWTYLTDVVAQPDGGVVAREQKTVPPEVAAFLLASAQQRATLARTHAPTVDGRPVGSAAMRSGGVEAATGTSADRMVRGETSPRTPRAVATLSAQLEAAREESGVRPGGRPVTSETVVTQLQGDLRTYLDAFFVERQSTEYRLAAIFALANTEHAIGAGIQRLLDPATLATMIAEAVKISAIVMTLQGLGPLGGIAARAYQAYLSAQGVSNVAALISVAAFCRNAADADSLNRARAWGYMSRNVVDDASELFENLVTSPVTAGLHALTTSRPASPRELADALAPMMSDPATRAAALAEVEAQITAQEALVGPDASSAELDGLRAFRDGLLGRSTPETALAAEADLPGAAAATDPGAAAVFLGERSRSAADRAALHAALPADLAGVTLVESTTLTGNAVHVRYGDDGGVRLEVGPRAEPEHVRRHAETVRQLRRYEGVMGLLRRLLSRVRQALTGHPAYGTAGFEANLEVQKLTAIRDDLEAQLRGVEARADRMTRDGVDAAREADSVRREIEAIQSQLDEHAARLDSYESGRGIVAAEDTTPAMIGARERARALRTRAEAAAPGVRGALERAAAAHGAELAGLQYELKSEDSLTRKIHDRAGQRGPATDARLDAEARKINDVLRYTVVVDMPRYAEVHTAVRTALEGAGHTFVREGNAWAEPERFGGSYRGINATFRTADGLDFEVQVHTRESLAMKEELHAMYEEVRDPATPAARVKELQDEMRRRWATVPVPEGVSTPPPATGGRRR</sequence>
<dbReference type="eggNOG" id="COG3170">
    <property type="taxonomic scope" value="Bacteria"/>
</dbReference>
<organism evidence="3 4">
    <name type="scientific">Cellulomonas fimi (strain ATCC 484 / DSM 20113 / JCM 1341 / CCUG 24087 / LMG 16345 / NBRC 15513 / NCIMB 8980 / NCTC 7547 / NRS-133)</name>
    <dbReference type="NCBI Taxonomy" id="590998"/>
    <lineage>
        <taxon>Bacteria</taxon>
        <taxon>Bacillati</taxon>
        <taxon>Actinomycetota</taxon>
        <taxon>Actinomycetes</taxon>
        <taxon>Micrococcales</taxon>
        <taxon>Cellulomonadaceae</taxon>
        <taxon>Cellulomonas</taxon>
    </lineage>
</organism>
<accession>F4H869</accession>
<feature type="region of interest" description="Disordered" evidence="2">
    <location>
        <begin position="1337"/>
        <end position="1357"/>
    </location>
</feature>
<proteinExistence type="predicted"/>
<gene>
    <name evidence="3" type="ordered locus">Celf_0486</name>
</gene>
<dbReference type="EMBL" id="CP002666">
    <property type="protein sequence ID" value="AEE44626.1"/>
    <property type="molecule type" value="Genomic_DNA"/>
</dbReference>
<dbReference type="HOGENOM" id="CLU_257227_0_0_11"/>
<reference evidence="3 4" key="1">
    <citation type="submission" date="2011-04" db="EMBL/GenBank/DDBJ databases">
        <title>Complete sequence of Cellulomonas fimi ATCC 484.</title>
        <authorList>
            <consortium name="US DOE Joint Genome Institute"/>
            <person name="Lucas S."/>
            <person name="Han J."/>
            <person name="Lapidus A."/>
            <person name="Cheng J.-F."/>
            <person name="Goodwin L."/>
            <person name="Pitluck S."/>
            <person name="Peters L."/>
            <person name="Chertkov O."/>
            <person name="Detter J.C."/>
            <person name="Han C."/>
            <person name="Tapia R."/>
            <person name="Land M."/>
            <person name="Hauser L."/>
            <person name="Kyrpides N."/>
            <person name="Ivanova N."/>
            <person name="Ovchinnikova G."/>
            <person name="Pagani I."/>
            <person name="Mead D."/>
            <person name="Brumm P."/>
            <person name="Woyke T."/>
        </authorList>
    </citation>
    <scope>NUCLEOTIDE SEQUENCE [LARGE SCALE GENOMIC DNA]</scope>
    <source>
        <strain evidence="4">ATCC 484 / DSM 20113 / JCM 1341 / NBRC 15513 / NCIMB 8980 / NCTC 7547</strain>
    </source>
</reference>
<keyword evidence="1" id="KW-0175">Coiled coil</keyword>
<dbReference type="KEGG" id="cfi:Celf_0486"/>
<feature type="coiled-coil region" evidence="1">
    <location>
        <begin position="1077"/>
        <end position="1139"/>
    </location>
</feature>
<name>F4H869_CELFA</name>
<feature type="compositionally biased region" description="Basic and acidic residues" evidence="2">
    <location>
        <begin position="1"/>
        <end position="14"/>
    </location>
</feature>